<dbReference type="RefSeq" id="WP_189458381.1">
    <property type="nucleotide sequence ID" value="NZ_BMYO01000001.1"/>
</dbReference>
<evidence type="ECO:0000313" key="4">
    <source>
        <dbReference type="EMBL" id="GHD56280.1"/>
    </source>
</evidence>
<feature type="domain" description="N-acetyltransferase" evidence="3">
    <location>
        <begin position="3"/>
        <end position="153"/>
    </location>
</feature>
<dbReference type="InterPro" id="IPR016181">
    <property type="entry name" value="Acyl_CoA_acyltransferase"/>
</dbReference>
<evidence type="ECO:0000313" key="5">
    <source>
        <dbReference type="Proteomes" id="UP000604737"/>
    </source>
</evidence>
<evidence type="ECO:0000256" key="2">
    <source>
        <dbReference type="ARBA" id="ARBA00023315"/>
    </source>
</evidence>
<evidence type="ECO:0000256" key="1">
    <source>
        <dbReference type="ARBA" id="ARBA00022679"/>
    </source>
</evidence>
<proteinExistence type="predicted"/>
<accession>A0ABQ3GXZ6</accession>
<dbReference type="PROSITE" id="PS51186">
    <property type="entry name" value="GNAT"/>
    <property type="match status" value="1"/>
</dbReference>
<reference evidence="5" key="1">
    <citation type="journal article" date="2019" name="Int. J. Syst. Evol. Microbiol.">
        <title>The Global Catalogue of Microorganisms (GCM) 10K type strain sequencing project: providing services to taxonomists for standard genome sequencing and annotation.</title>
        <authorList>
            <consortium name="The Broad Institute Genomics Platform"/>
            <consortium name="The Broad Institute Genome Sequencing Center for Infectious Disease"/>
            <person name="Wu L."/>
            <person name="Ma J."/>
        </authorList>
    </citation>
    <scope>NUCLEOTIDE SEQUENCE [LARGE SCALE GENOMIC DNA]</scope>
    <source>
        <strain evidence="5">KCTC 23701</strain>
    </source>
</reference>
<dbReference type="Gene3D" id="3.40.630.30">
    <property type="match status" value="1"/>
</dbReference>
<dbReference type="SUPFAM" id="SSF55729">
    <property type="entry name" value="Acyl-CoA N-acyltransferases (Nat)"/>
    <property type="match status" value="1"/>
</dbReference>
<keyword evidence="2" id="KW-0012">Acyltransferase</keyword>
<dbReference type="Proteomes" id="UP000604737">
    <property type="component" value="Unassembled WGS sequence"/>
</dbReference>
<sequence length="171" mass="18325">MVTTLRAAGAQDASAVARILIDTRAAFMPYAPAAHSDDEIREWVAHGLVPGGGLIVAERDGRIVGAMATGIGHDGAWITQMAVNPAQVGHGVGSELLAHALRTLPRPIRLHTFQANLGARRFYERFGFVATVFSDGRNNEERCPDILYVLAAPSHEAGDSCQLQAERPGHH</sequence>
<organism evidence="4 5">
    <name type="scientific">Jeongeupia chitinilytica</name>
    <dbReference type="NCBI Taxonomy" id="1041641"/>
    <lineage>
        <taxon>Bacteria</taxon>
        <taxon>Pseudomonadati</taxon>
        <taxon>Pseudomonadota</taxon>
        <taxon>Betaproteobacteria</taxon>
        <taxon>Neisseriales</taxon>
        <taxon>Chitinibacteraceae</taxon>
        <taxon>Jeongeupia</taxon>
    </lineage>
</organism>
<dbReference type="EMBL" id="BMYO01000001">
    <property type="protein sequence ID" value="GHD56280.1"/>
    <property type="molecule type" value="Genomic_DNA"/>
</dbReference>
<comment type="caution">
    <text evidence="4">The sequence shown here is derived from an EMBL/GenBank/DDBJ whole genome shotgun (WGS) entry which is preliminary data.</text>
</comment>
<dbReference type="Pfam" id="PF00583">
    <property type="entry name" value="Acetyltransf_1"/>
    <property type="match status" value="1"/>
</dbReference>
<dbReference type="PANTHER" id="PTHR43877">
    <property type="entry name" value="AMINOALKYLPHOSPHONATE N-ACETYLTRANSFERASE-RELATED-RELATED"/>
    <property type="match status" value="1"/>
</dbReference>
<dbReference type="PANTHER" id="PTHR43877:SF2">
    <property type="entry name" value="AMINOALKYLPHOSPHONATE N-ACETYLTRANSFERASE-RELATED"/>
    <property type="match status" value="1"/>
</dbReference>
<evidence type="ECO:0000259" key="3">
    <source>
        <dbReference type="PROSITE" id="PS51186"/>
    </source>
</evidence>
<name>A0ABQ3GXZ6_9NEIS</name>
<gene>
    <name evidence="4" type="ORF">GCM10007350_03020</name>
</gene>
<keyword evidence="1" id="KW-0808">Transferase</keyword>
<dbReference type="InterPro" id="IPR050832">
    <property type="entry name" value="Bact_Acetyltransf"/>
</dbReference>
<keyword evidence="5" id="KW-1185">Reference proteome</keyword>
<dbReference type="InterPro" id="IPR000182">
    <property type="entry name" value="GNAT_dom"/>
</dbReference>
<protein>
    <submittedName>
        <fullName evidence="4">Histone acetyltransferase</fullName>
    </submittedName>
</protein>
<dbReference type="CDD" id="cd04301">
    <property type="entry name" value="NAT_SF"/>
    <property type="match status" value="1"/>
</dbReference>